<proteinExistence type="predicted"/>
<gene>
    <name evidence="3" type="ORF">OKA104_LOCUS54417</name>
</gene>
<name>A0A820SV64_9BILA</name>
<organism evidence="3 4">
    <name type="scientific">Adineta steineri</name>
    <dbReference type="NCBI Taxonomy" id="433720"/>
    <lineage>
        <taxon>Eukaryota</taxon>
        <taxon>Metazoa</taxon>
        <taxon>Spiralia</taxon>
        <taxon>Gnathifera</taxon>
        <taxon>Rotifera</taxon>
        <taxon>Eurotatoria</taxon>
        <taxon>Bdelloidea</taxon>
        <taxon>Adinetida</taxon>
        <taxon>Adinetidae</taxon>
        <taxon>Adineta</taxon>
    </lineage>
</organism>
<reference evidence="3" key="1">
    <citation type="submission" date="2021-02" db="EMBL/GenBank/DDBJ databases">
        <authorList>
            <person name="Nowell W R."/>
        </authorList>
    </citation>
    <scope>NUCLEOTIDE SEQUENCE</scope>
</reference>
<dbReference type="AlphaFoldDB" id="A0A820SV64"/>
<keyword evidence="1" id="KW-0732">Signal</keyword>
<comment type="caution">
    <text evidence="3">The sequence shown here is derived from an EMBL/GenBank/DDBJ whole genome shotgun (WGS) entry which is preliminary data.</text>
</comment>
<protein>
    <recommendedName>
        <fullName evidence="2">Copper type II ascorbate-dependent monooxygenase N-terminal domain-containing protein</fullName>
    </recommendedName>
</protein>
<evidence type="ECO:0000313" key="4">
    <source>
        <dbReference type="Proteomes" id="UP000663881"/>
    </source>
</evidence>
<feature type="chain" id="PRO_5032615026" description="Copper type II ascorbate-dependent monooxygenase N-terminal domain-containing protein" evidence="1">
    <location>
        <begin position="21"/>
        <end position="87"/>
    </location>
</feature>
<dbReference type="InterPro" id="IPR000323">
    <property type="entry name" value="Cu2_ascorb_mOase_N"/>
</dbReference>
<feature type="signal peptide" evidence="1">
    <location>
        <begin position="1"/>
        <end position="20"/>
    </location>
</feature>
<dbReference type="Proteomes" id="UP000663881">
    <property type="component" value="Unassembled WGS sequence"/>
</dbReference>
<feature type="domain" description="Copper type II ascorbate-dependent monooxygenase N-terminal" evidence="2">
    <location>
        <begin position="30"/>
        <end position="82"/>
    </location>
</feature>
<dbReference type="Pfam" id="PF01082">
    <property type="entry name" value="Cu2_monooxygen"/>
    <property type="match status" value="1"/>
</dbReference>
<dbReference type="SUPFAM" id="SSF49742">
    <property type="entry name" value="PHM/PNGase F"/>
    <property type="match status" value="1"/>
</dbReference>
<dbReference type="GO" id="GO:0016715">
    <property type="term" value="F:oxidoreductase activity, acting on paired donors, with incorporation or reduction of molecular oxygen, reduced ascorbate as one donor, and incorporation of one atom of oxygen"/>
    <property type="evidence" value="ECO:0007669"/>
    <property type="project" value="InterPro"/>
</dbReference>
<evidence type="ECO:0000256" key="1">
    <source>
        <dbReference type="SAM" id="SignalP"/>
    </source>
</evidence>
<dbReference type="EMBL" id="CAJOAY010036231">
    <property type="protein sequence ID" value="CAF4455969.1"/>
    <property type="molecule type" value="Genomic_DNA"/>
</dbReference>
<evidence type="ECO:0000259" key="2">
    <source>
        <dbReference type="Pfam" id="PF01082"/>
    </source>
</evidence>
<dbReference type="GO" id="GO:0005507">
    <property type="term" value="F:copper ion binding"/>
    <property type="evidence" value="ECO:0007669"/>
    <property type="project" value="InterPro"/>
</dbReference>
<evidence type="ECO:0000313" key="3">
    <source>
        <dbReference type="EMBL" id="CAF4455969.1"/>
    </source>
</evidence>
<accession>A0A820SV64</accession>
<sequence>MFYNLFSIILGLSSVLLVLANEDTSNTLNILMPDAVANHVDDYVCSSFELDTNKPTYITAFNPSATSKDAHHMLLYGCTEPGSQKKI</sequence>
<feature type="non-terminal residue" evidence="3">
    <location>
        <position position="1"/>
    </location>
</feature>
<dbReference type="Gene3D" id="2.60.120.310">
    <property type="entry name" value="Copper type II, ascorbate-dependent monooxygenase, N-terminal domain"/>
    <property type="match status" value="1"/>
</dbReference>
<dbReference type="InterPro" id="IPR008977">
    <property type="entry name" value="PHM/PNGase_F_dom_sf"/>
</dbReference>
<dbReference type="InterPro" id="IPR036939">
    <property type="entry name" value="Cu2_ascorb_mOase_N_sf"/>
</dbReference>